<proteinExistence type="predicted"/>
<feature type="chain" id="PRO_5034665076" description="Ig-like domain-containing protein" evidence="7">
    <location>
        <begin position="24"/>
        <end position="287"/>
    </location>
</feature>
<evidence type="ECO:0000256" key="5">
    <source>
        <dbReference type="SAM" id="MobiDB-lite"/>
    </source>
</evidence>
<dbReference type="SUPFAM" id="SSF48726">
    <property type="entry name" value="Immunoglobulin"/>
    <property type="match status" value="2"/>
</dbReference>
<dbReference type="GeneID" id="117742889"/>
<keyword evidence="2 7" id="KW-0732">Signal</keyword>
<evidence type="ECO:0000256" key="6">
    <source>
        <dbReference type="SAM" id="Phobius"/>
    </source>
</evidence>
<dbReference type="PANTHER" id="PTHR12080">
    <property type="entry name" value="SIGNALING LYMPHOCYTIC ACTIVATION MOLECULE"/>
    <property type="match status" value="1"/>
</dbReference>
<feature type="compositionally biased region" description="Polar residues" evidence="5">
    <location>
        <begin position="267"/>
        <end position="278"/>
    </location>
</feature>
<dbReference type="InterPro" id="IPR013783">
    <property type="entry name" value="Ig-like_fold"/>
</dbReference>
<dbReference type="RefSeq" id="XP_034406439.1">
    <property type="nucleotide sequence ID" value="XM_034550548.1"/>
</dbReference>
<dbReference type="InterPro" id="IPR015631">
    <property type="entry name" value="CD2/SLAM_rcpt"/>
</dbReference>
<dbReference type="InterPro" id="IPR036179">
    <property type="entry name" value="Ig-like_dom_sf"/>
</dbReference>
<evidence type="ECO:0000256" key="7">
    <source>
        <dbReference type="SAM" id="SignalP"/>
    </source>
</evidence>
<evidence type="ECO:0000313" key="9">
    <source>
        <dbReference type="Ensembl" id="ENSCLMP00005005365.1"/>
    </source>
</evidence>
<feature type="region of interest" description="Disordered" evidence="5">
    <location>
        <begin position="257"/>
        <end position="287"/>
    </location>
</feature>
<keyword evidence="4" id="KW-0325">Glycoprotein</keyword>
<organism evidence="9 10">
    <name type="scientific">Cyclopterus lumpus</name>
    <name type="common">Lumpsucker</name>
    <dbReference type="NCBI Taxonomy" id="8103"/>
    <lineage>
        <taxon>Eukaryota</taxon>
        <taxon>Metazoa</taxon>
        <taxon>Chordata</taxon>
        <taxon>Craniata</taxon>
        <taxon>Vertebrata</taxon>
        <taxon>Euteleostomi</taxon>
        <taxon>Actinopterygii</taxon>
        <taxon>Neopterygii</taxon>
        <taxon>Teleostei</taxon>
        <taxon>Neoteleostei</taxon>
        <taxon>Acanthomorphata</taxon>
        <taxon>Eupercaria</taxon>
        <taxon>Perciformes</taxon>
        <taxon>Cottioidei</taxon>
        <taxon>Cottales</taxon>
        <taxon>Cyclopteridae</taxon>
        <taxon>Cyclopterus</taxon>
    </lineage>
</organism>
<keyword evidence="6" id="KW-0812">Transmembrane</keyword>
<feature type="signal peptide" evidence="7">
    <location>
        <begin position="1"/>
        <end position="23"/>
    </location>
</feature>
<sequence>MCAREASVRLAAWSCVLLAVVCADSEINVYGKLGGEVLLKPGNASVTAAAGAAAAIWTHDQNIAIDFDGAETVRYRQFKERGSLNPKNGEMTITGLTRSDSGLYTCEVNGVLASPNLRLLVISAVPKPTVGKSCDEESCTLTCDGDTAGAGPVTFRWRSDGESTTGSQALHITKDGSSGFKEFSCELENPVGRERSQPVPNPLASTSPGGKLNVSTGVTVFIALLVAVLLLVAVHRFKTGMWFFQKTSMPWEPNFWRKNEMPPRNAAASNGTSAQENGQIDEETPLS</sequence>
<gene>
    <name evidence="9" type="primary">LOC117742889</name>
</gene>
<dbReference type="Ensembl" id="ENSCLMT00005005796.1">
    <property type="protein sequence ID" value="ENSCLMP00005005365.1"/>
    <property type="gene ID" value="ENSCLMG00005002983.1"/>
</dbReference>
<feature type="region of interest" description="Disordered" evidence="5">
    <location>
        <begin position="189"/>
        <end position="208"/>
    </location>
</feature>
<dbReference type="GO" id="GO:0016020">
    <property type="term" value="C:membrane"/>
    <property type="evidence" value="ECO:0007669"/>
    <property type="project" value="UniProtKB-SubCell"/>
</dbReference>
<dbReference type="Gene3D" id="2.60.40.10">
    <property type="entry name" value="Immunoglobulins"/>
    <property type="match status" value="2"/>
</dbReference>
<reference evidence="9" key="2">
    <citation type="submission" date="2025-09" db="UniProtKB">
        <authorList>
            <consortium name="Ensembl"/>
        </authorList>
    </citation>
    <scope>IDENTIFICATION</scope>
</reference>
<reference evidence="9" key="1">
    <citation type="submission" date="2025-08" db="UniProtKB">
        <authorList>
            <consortium name="Ensembl"/>
        </authorList>
    </citation>
    <scope>IDENTIFICATION</scope>
</reference>
<evidence type="ECO:0000256" key="3">
    <source>
        <dbReference type="ARBA" id="ARBA00023136"/>
    </source>
</evidence>
<comment type="subcellular location">
    <subcellularLocation>
        <location evidence="1">Membrane</location>
    </subcellularLocation>
</comment>
<dbReference type="InterPro" id="IPR007110">
    <property type="entry name" value="Ig-like_dom"/>
</dbReference>
<evidence type="ECO:0000313" key="10">
    <source>
        <dbReference type="Proteomes" id="UP000694565"/>
    </source>
</evidence>
<dbReference type="AlphaFoldDB" id="A0A8C2WNJ4"/>
<keyword evidence="3 6" id="KW-0472">Membrane</keyword>
<evidence type="ECO:0000256" key="4">
    <source>
        <dbReference type="ARBA" id="ARBA00023180"/>
    </source>
</evidence>
<dbReference type="SMART" id="SM00409">
    <property type="entry name" value="IG"/>
    <property type="match status" value="1"/>
</dbReference>
<keyword evidence="10" id="KW-1185">Reference proteome</keyword>
<dbReference type="PROSITE" id="PS50835">
    <property type="entry name" value="IG_LIKE"/>
    <property type="match status" value="1"/>
</dbReference>
<evidence type="ECO:0000256" key="1">
    <source>
        <dbReference type="ARBA" id="ARBA00004370"/>
    </source>
</evidence>
<name>A0A8C2WNJ4_CYCLU</name>
<evidence type="ECO:0000256" key="2">
    <source>
        <dbReference type="ARBA" id="ARBA00022729"/>
    </source>
</evidence>
<keyword evidence="6" id="KW-1133">Transmembrane helix</keyword>
<protein>
    <recommendedName>
        <fullName evidence="8">Ig-like domain-containing protein</fullName>
    </recommendedName>
</protein>
<dbReference type="Proteomes" id="UP000694565">
    <property type="component" value="Unplaced"/>
</dbReference>
<feature type="transmembrane region" description="Helical" evidence="6">
    <location>
        <begin position="214"/>
        <end position="234"/>
    </location>
</feature>
<dbReference type="GeneTree" id="ENSGT00610000086518"/>
<accession>A0A8C2WNJ4</accession>
<dbReference type="InterPro" id="IPR003599">
    <property type="entry name" value="Ig_sub"/>
</dbReference>
<feature type="domain" description="Ig-like" evidence="8">
    <location>
        <begin position="115"/>
        <end position="204"/>
    </location>
</feature>
<evidence type="ECO:0000259" key="8">
    <source>
        <dbReference type="PROSITE" id="PS50835"/>
    </source>
</evidence>
<dbReference type="PANTHER" id="PTHR12080:SF48">
    <property type="entry name" value="IMMUNOGLOBULIN SUBTYPE DOMAIN-CONTAINING PROTEIN"/>
    <property type="match status" value="1"/>
</dbReference>